<dbReference type="PANTHER" id="PTHR47797:SF5">
    <property type="entry name" value="CELLOBIOSE DEHYDROGENASE CYTOCHROME DOMAIN-CONTAINING PROTEIN"/>
    <property type="match status" value="1"/>
</dbReference>
<protein>
    <recommendedName>
        <fullName evidence="3">Cellobiose dehydrogenase-like cytochrome domain-containing protein</fullName>
    </recommendedName>
</protein>
<dbReference type="AlphaFoldDB" id="A0A084GG00"/>
<organism evidence="4 5">
    <name type="scientific">Pseudallescheria apiosperma</name>
    <name type="common">Scedosporium apiospermum</name>
    <dbReference type="NCBI Taxonomy" id="563466"/>
    <lineage>
        <taxon>Eukaryota</taxon>
        <taxon>Fungi</taxon>
        <taxon>Dikarya</taxon>
        <taxon>Ascomycota</taxon>
        <taxon>Pezizomycotina</taxon>
        <taxon>Sordariomycetes</taxon>
        <taxon>Hypocreomycetidae</taxon>
        <taxon>Microascales</taxon>
        <taxon>Microascaceae</taxon>
        <taxon>Scedosporium</taxon>
    </lineage>
</organism>
<dbReference type="PANTHER" id="PTHR47797">
    <property type="entry name" value="DEHYDROGENASE, PUTATIVE (AFU_ORTHOLOGUE AFUA_8G05805)-RELATED"/>
    <property type="match status" value="1"/>
</dbReference>
<dbReference type="CDD" id="cd09630">
    <property type="entry name" value="CDH_like_cytochrome"/>
    <property type="match status" value="1"/>
</dbReference>
<comment type="caution">
    <text evidence="4">The sequence shown here is derived from an EMBL/GenBank/DDBJ whole genome shotgun (WGS) entry which is preliminary data.</text>
</comment>
<sequence>MGLLSLTTLTLAALAVAAPSPRQDAGLTYKDFSSSNGIVYRVAIPDVTAAPFDVALQIVAPKAVGWAGLAWGGSMLNNPLTVAYPNGDTVTVSSRVAGGYQAPTPYAGAEYTVRPGTTVNTTHWVLDTLCKGCSQWNGGGLDPSGDVVLAWAFAPNAVANPSSNTSNIAFHNQGKGAENFDLTAAKVKDFEAIVSGGTAGGDEAPASSSSAAAAAPTP</sequence>
<evidence type="ECO:0000256" key="2">
    <source>
        <dbReference type="SAM" id="SignalP"/>
    </source>
</evidence>
<keyword evidence="2" id="KW-0732">Signal</keyword>
<feature type="region of interest" description="Disordered" evidence="1">
    <location>
        <begin position="195"/>
        <end position="218"/>
    </location>
</feature>
<dbReference type="InterPro" id="IPR015920">
    <property type="entry name" value="Cellobiose_DH-like_cyt"/>
</dbReference>
<dbReference type="SUPFAM" id="SSF49344">
    <property type="entry name" value="CBD9-like"/>
    <property type="match status" value="1"/>
</dbReference>
<dbReference type="GeneID" id="27720234"/>
<evidence type="ECO:0000313" key="4">
    <source>
        <dbReference type="EMBL" id="KEZ46262.1"/>
    </source>
</evidence>
<dbReference type="RefSeq" id="XP_016646061.1">
    <property type="nucleotide sequence ID" value="XM_016784506.1"/>
</dbReference>
<keyword evidence="5" id="KW-1185">Reference proteome</keyword>
<name>A0A084GG00_PSEDA</name>
<feature type="signal peptide" evidence="2">
    <location>
        <begin position="1"/>
        <end position="17"/>
    </location>
</feature>
<dbReference type="KEGG" id="sapo:SAPIO_CDS1162"/>
<evidence type="ECO:0000256" key="1">
    <source>
        <dbReference type="SAM" id="MobiDB-lite"/>
    </source>
</evidence>
<feature type="chain" id="PRO_5001775706" description="Cellobiose dehydrogenase-like cytochrome domain-containing protein" evidence="2">
    <location>
        <begin position="18"/>
        <end position="218"/>
    </location>
</feature>
<feature type="domain" description="Cellobiose dehydrogenase-like cytochrome" evidence="3">
    <location>
        <begin position="24"/>
        <end position="191"/>
    </location>
</feature>
<dbReference type="Gene3D" id="2.60.40.1210">
    <property type="entry name" value="Cellobiose dehydrogenase, cytochrome domain"/>
    <property type="match status" value="1"/>
</dbReference>
<dbReference type="OMA" id="GHMTYNP"/>
<feature type="compositionally biased region" description="Low complexity" evidence="1">
    <location>
        <begin position="204"/>
        <end position="218"/>
    </location>
</feature>
<accession>A0A084GG00</accession>
<dbReference type="EMBL" id="JOWA01000044">
    <property type="protein sequence ID" value="KEZ46262.1"/>
    <property type="molecule type" value="Genomic_DNA"/>
</dbReference>
<reference evidence="4 5" key="1">
    <citation type="journal article" date="2014" name="Genome Announc.">
        <title>Draft genome sequence of the pathogenic fungus Scedosporium apiospermum.</title>
        <authorList>
            <person name="Vandeputte P."/>
            <person name="Ghamrawi S."/>
            <person name="Rechenmann M."/>
            <person name="Iltis A."/>
            <person name="Giraud S."/>
            <person name="Fleury M."/>
            <person name="Thornton C."/>
            <person name="Delhaes L."/>
            <person name="Meyer W."/>
            <person name="Papon N."/>
            <person name="Bouchara J.P."/>
        </authorList>
    </citation>
    <scope>NUCLEOTIDE SEQUENCE [LARGE SCALE GENOMIC DNA]</scope>
    <source>
        <strain evidence="4 5">IHEM 14462</strain>
    </source>
</reference>
<evidence type="ECO:0000313" key="5">
    <source>
        <dbReference type="Proteomes" id="UP000028545"/>
    </source>
</evidence>
<evidence type="ECO:0000259" key="3">
    <source>
        <dbReference type="Pfam" id="PF16010"/>
    </source>
</evidence>
<dbReference type="OrthoDB" id="413885at2759"/>
<gene>
    <name evidence="4" type="ORF">SAPIO_CDS1162</name>
</gene>
<dbReference type="Pfam" id="PF16010">
    <property type="entry name" value="CDH-cyt"/>
    <property type="match status" value="1"/>
</dbReference>
<dbReference type="VEuPathDB" id="FungiDB:SAPIO_CDS1162"/>
<dbReference type="HOGENOM" id="CLU_081649_1_0_1"/>
<proteinExistence type="predicted"/>
<dbReference type="Proteomes" id="UP000028545">
    <property type="component" value="Unassembled WGS sequence"/>
</dbReference>